<evidence type="ECO:0000313" key="2">
    <source>
        <dbReference type="EMBL" id="PCH41989.1"/>
    </source>
</evidence>
<dbReference type="Proteomes" id="UP000218811">
    <property type="component" value="Unassembled WGS sequence"/>
</dbReference>
<keyword evidence="3" id="KW-1185">Reference proteome</keyword>
<gene>
    <name evidence="2" type="ORF">WOLCODRAFT_152044</name>
</gene>
<proteinExistence type="predicted"/>
<dbReference type="AlphaFoldDB" id="A0A2H3JSY5"/>
<evidence type="ECO:0000313" key="3">
    <source>
        <dbReference type="Proteomes" id="UP000218811"/>
    </source>
</evidence>
<feature type="compositionally biased region" description="Basic and acidic residues" evidence="1">
    <location>
        <begin position="43"/>
        <end position="54"/>
    </location>
</feature>
<evidence type="ECO:0000256" key="1">
    <source>
        <dbReference type="SAM" id="MobiDB-lite"/>
    </source>
</evidence>
<feature type="region of interest" description="Disordered" evidence="1">
    <location>
        <begin position="40"/>
        <end position="61"/>
    </location>
</feature>
<organism evidence="2 3">
    <name type="scientific">Wolfiporia cocos (strain MD-104)</name>
    <name type="common">Brown rot fungus</name>
    <dbReference type="NCBI Taxonomy" id="742152"/>
    <lineage>
        <taxon>Eukaryota</taxon>
        <taxon>Fungi</taxon>
        <taxon>Dikarya</taxon>
        <taxon>Basidiomycota</taxon>
        <taxon>Agaricomycotina</taxon>
        <taxon>Agaricomycetes</taxon>
        <taxon>Polyporales</taxon>
        <taxon>Phaeolaceae</taxon>
        <taxon>Wolfiporia</taxon>
    </lineage>
</organism>
<sequence length="191" mass="21478">MEGRQMCARHWADECREDEQRTRGLTLLVKWLRTKKSPIAQTADHDANSDEKRLKPVRSGDNSYARSRAHAICHAHARLSCPLIDAQSYDISSMLGDQTANGSEYLPKGYSTERLTRVAACGNSGCALRPEALHARVLSSQAARTLGKSTIVHARDLLDIAFLDFDFTVHEKQRDVYVIVCTREISEEWCC</sequence>
<name>A0A2H3JSY5_WOLCO</name>
<accession>A0A2H3JSY5</accession>
<reference evidence="2 3" key="1">
    <citation type="journal article" date="2012" name="Science">
        <title>The Paleozoic origin of enzymatic lignin decomposition reconstructed from 31 fungal genomes.</title>
        <authorList>
            <person name="Floudas D."/>
            <person name="Binder M."/>
            <person name="Riley R."/>
            <person name="Barry K."/>
            <person name="Blanchette R.A."/>
            <person name="Henrissat B."/>
            <person name="Martinez A.T."/>
            <person name="Otillar R."/>
            <person name="Spatafora J.W."/>
            <person name="Yadav J.S."/>
            <person name="Aerts A."/>
            <person name="Benoit I."/>
            <person name="Boyd A."/>
            <person name="Carlson A."/>
            <person name="Copeland A."/>
            <person name="Coutinho P.M."/>
            <person name="de Vries R.P."/>
            <person name="Ferreira P."/>
            <person name="Findley K."/>
            <person name="Foster B."/>
            <person name="Gaskell J."/>
            <person name="Glotzer D."/>
            <person name="Gorecki P."/>
            <person name="Heitman J."/>
            <person name="Hesse C."/>
            <person name="Hori C."/>
            <person name="Igarashi K."/>
            <person name="Jurgens J.A."/>
            <person name="Kallen N."/>
            <person name="Kersten P."/>
            <person name="Kohler A."/>
            <person name="Kuees U."/>
            <person name="Kumar T.K.A."/>
            <person name="Kuo A."/>
            <person name="LaButti K."/>
            <person name="Larrondo L.F."/>
            <person name="Lindquist E."/>
            <person name="Ling A."/>
            <person name="Lombard V."/>
            <person name="Lucas S."/>
            <person name="Lundell T."/>
            <person name="Martin R."/>
            <person name="McLaughlin D.J."/>
            <person name="Morgenstern I."/>
            <person name="Morin E."/>
            <person name="Murat C."/>
            <person name="Nagy L.G."/>
            <person name="Nolan M."/>
            <person name="Ohm R.A."/>
            <person name="Patyshakuliyeva A."/>
            <person name="Rokas A."/>
            <person name="Ruiz-Duenas F.J."/>
            <person name="Sabat G."/>
            <person name="Salamov A."/>
            <person name="Samejima M."/>
            <person name="Schmutz J."/>
            <person name="Slot J.C."/>
            <person name="St John F."/>
            <person name="Stenlid J."/>
            <person name="Sun H."/>
            <person name="Sun S."/>
            <person name="Syed K."/>
            <person name="Tsang A."/>
            <person name="Wiebenga A."/>
            <person name="Young D."/>
            <person name="Pisabarro A."/>
            <person name="Eastwood D.C."/>
            <person name="Martin F."/>
            <person name="Cullen D."/>
            <person name="Grigoriev I.V."/>
            <person name="Hibbett D.S."/>
        </authorList>
    </citation>
    <scope>NUCLEOTIDE SEQUENCE [LARGE SCALE GENOMIC DNA]</scope>
    <source>
        <strain evidence="2 3">MD-104</strain>
    </source>
</reference>
<dbReference type="EMBL" id="KB468124">
    <property type="protein sequence ID" value="PCH41989.1"/>
    <property type="molecule type" value="Genomic_DNA"/>
</dbReference>
<protein>
    <submittedName>
        <fullName evidence="2">Uncharacterized protein</fullName>
    </submittedName>
</protein>